<organism evidence="3 4">
    <name type="scientific">Microbacterium galbum</name>
    <dbReference type="NCBI Taxonomy" id="3075994"/>
    <lineage>
        <taxon>Bacteria</taxon>
        <taxon>Bacillati</taxon>
        <taxon>Actinomycetota</taxon>
        <taxon>Actinomycetes</taxon>
        <taxon>Micrococcales</taxon>
        <taxon>Microbacteriaceae</taxon>
        <taxon>Microbacterium</taxon>
    </lineage>
</organism>
<name>A0ABU3T6M4_9MICO</name>
<dbReference type="Proteomes" id="UP001263371">
    <property type="component" value="Unassembled WGS sequence"/>
</dbReference>
<proteinExistence type="predicted"/>
<feature type="transmembrane region" description="Helical" evidence="2">
    <location>
        <begin position="36"/>
        <end position="54"/>
    </location>
</feature>
<evidence type="ECO:0000313" key="4">
    <source>
        <dbReference type="Proteomes" id="UP001263371"/>
    </source>
</evidence>
<gene>
    <name evidence="3" type="ORF">RWH45_07165</name>
</gene>
<evidence type="ECO:0008006" key="5">
    <source>
        <dbReference type="Google" id="ProtNLM"/>
    </source>
</evidence>
<keyword evidence="4" id="KW-1185">Reference proteome</keyword>
<keyword evidence="2" id="KW-0472">Membrane</keyword>
<keyword evidence="2" id="KW-0812">Transmembrane</keyword>
<dbReference type="RefSeq" id="WP_315994186.1">
    <property type="nucleotide sequence ID" value="NZ_JAWDIS010000001.1"/>
</dbReference>
<feature type="region of interest" description="Disordered" evidence="1">
    <location>
        <begin position="76"/>
        <end position="109"/>
    </location>
</feature>
<evidence type="ECO:0000313" key="3">
    <source>
        <dbReference type="EMBL" id="MDU0366989.1"/>
    </source>
</evidence>
<dbReference type="EMBL" id="JAWDIS010000001">
    <property type="protein sequence ID" value="MDU0366989.1"/>
    <property type="molecule type" value="Genomic_DNA"/>
</dbReference>
<accession>A0ABU3T6M4</accession>
<protein>
    <recommendedName>
        <fullName evidence="5">DUF4229 domain-containing protein</fullName>
    </recommendedName>
</protein>
<evidence type="ECO:0000256" key="2">
    <source>
        <dbReference type="SAM" id="Phobius"/>
    </source>
</evidence>
<keyword evidence="2" id="KW-1133">Transmembrane helix</keyword>
<feature type="transmembrane region" description="Helical" evidence="2">
    <location>
        <begin position="12"/>
        <end position="30"/>
    </location>
</feature>
<sequence>MLMGMSGFELKRIVLLAFPLPILLVFPAAFAFRGLWLPALACSLGAAVYIVLIWRWQRVREADEALARAALHDAAGAEEKEVHVQTAPSTASGPAQGPPAESSPRRPAP</sequence>
<comment type="caution">
    <text evidence="3">The sequence shown here is derived from an EMBL/GenBank/DDBJ whole genome shotgun (WGS) entry which is preliminary data.</text>
</comment>
<reference evidence="3 4" key="1">
    <citation type="submission" date="2023-09" db="EMBL/GenBank/DDBJ databases">
        <title>Microbacterium fusihabitans sp. nov., Microbacterium phycihabitans sp. nov., and Microbacterium cervinum sp. nov., isolated from dried seaweeds of beach.</title>
        <authorList>
            <person name="Lee S.D."/>
        </authorList>
    </citation>
    <scope>NUCLEOTIDE SEQUENCE [LARGE SCALE GENOMIC DNA]</scope>
    <source>
        <strain evidence="3 4">KSW4-17</strain>
    </source>
</reference>
<evidence type="ECO:0000256" key="1">
    <source>
        <dbReference type="SAM" id="MobiDB-lite"/>
    </source>
</evidence>